<dbReference type="Pfam" id="PF06089">
    <property type="entry name" value="Asparaginase_II"/>
    <property type="match status" value="1"/>
</dbReference>
<reference evidence="2 3" key="1">
    <citation type="submission" date="2017-06" db="EMBL/GenBank/DDBJ databases">
        <title>Streptomyces albireticuli Genome sequencing and assembly.</title>
        <authorList>
            <person name="Wang Y."/>
            <person name="Du B."/>
            <person name="Ding Y."/>
            <person name="Liu H."/>
            <person name="Hou Q."/>
            <person name="Liu K."/>
            <person name="Yao L."/>
            <person name="Wang C."/>
        </authorList>
    </citation>
    <scope>NUCLEOTIDE SEQUENCE [LARGE SCALE GENOMIC DNA]</scope>
    <source>
        <strain evidence="2 3">MDJK11</strain>
    </source>
</reference>
<feature type="compositionally biased region" description="Pro residues" evidence="1">
    <location>
        <begin position="402"/>
        <end position="419"/>
    </location>
</feature>
<proteinExistence type="predicted"/>
<dbReference type="KEGG" id="salj:SMD11_2949"/>
<sequence length="428" mass="44345">MTSSTPVAAAAADTLIPPVLAEVVRSGFVEGHHRGSLVVLAADGGVELALGDVAGPVYPRSANKPMQAAAVLRAGLELSGERLALAAASHSGETFHLDLVRKMLAELGVAEAELQTPPDLPYDPAEAELYLAAGHVRDRVTMNCSGKHAAMIAACARNGWPVESYLAPGHPLQRLTLQVVEEASGERVGHVGTDGCGAPLMAISLTGLARAFRSFVLAEPGTPERRVADAMRAHPEYVAGTRRPDTWLMRSVPGALSKMGAEAVQAVALPDGRALAFKIDDGAMRATGPVLARGLELLGVESPVVARIAETPLLGGGERVGRSGRRSEGVAGRERGARRSPVPCRGPGAGASGGVPESDIYGREPFLSQVLRTVAARKYPAAFRDTPCGPVTLRPGLLRAPPAAPPPAGPPPPFRPPEYPVGSPHAAP</sequence>
<feature type="region of interest" description="Disordered" evidence="1">
    <location>
        <begin position="386"/>
        <end position="428"/>
    </location>
</feature>
<dbReference type="PANTHER" id="PTHR42110:SF1">
    <property type="entry name" value="L-ASPARAGINASE, PUTATIVE (AFU_ORTHOLOGUE AFUA_3G11890)-RELATED"/>
    <property type="match status" value="1"/>
</dbReference>
<evidence type="ECO:0000256" key="1">
    <source>
        <dbReference type="SAM" id="MobiDB-lite"/>
    </source>
</evidence>
<evidence type="ECO:0000313" key="3">
    <source>
        <dbReference type="Proteomes" id="UP000195755"/>
    </source>
</evidence>
<dbReference type="PANTHER" id="PTHR42110">
    <property type="entry name" value="L-ASPARAGINASE, PUTATIVE (AFU_ORTHOLOGUE AFUA_3G11890)-RELATED"/>
    <property type="match status" value="1"/>
</dbReference>
<organism evidence="2 3">
    <name type="scientific">Streptomyces albireticuli</name>
    <dbReference type="NCBI Taxonomy" id="1940"/>
    <lineage>
        <taxon>Bacteria</taxon>
        <taxon>Bacillati</taxon>
        <taxon>Actinomycetota</taxon>
        <taxon>Actinomycetes</taxon>
        <taxon>Kitasatosporales</taxon>
        <taxon>Streptomycetaceae</taxon>
        <taxon>Streptomyces</taxon>
    </lineage>
</organism>
<accession>A0A1Z2L2U4</accession>
<feature type="compositionally biased region" description="Basic and acidic residues" evidence="1">
    <location>
        <begin position="319"/>
        <end position="337"/>
    </location>
</feature>
<evidence type="ECO:0000313" key="2">
    <source>
        <dbReference type="EMBL" id="ARZ68596.1"/>
    </source>
</evidence>
<dbReference type="EMBL" id="CP021744">
    <property type="protein sequence ID" value="ARZ68596.1"/>
    <property type="molecule type" value="Genomic_DNA"/>
</dbReference>
<name>A0A1Z2L2U4_9ACTN</name>
<feature type="region of interest" description="Disordered" evidence="1">
    <location>
        <begin position="317"/>
        <end position="357"/>
    </location>
</feature>
<dbReference type="InterPro" id="IPR010349">
    <property type="entry name" value="Asparaginase_II"/>
</dbReference>
<protein>
    <submittedName>
        <fullName evidence="2">L-asparaginase II</fullName>
    </submittedName>
</protein>
<gene>
    <name evidence="2" type="ORF">SMD11_2949</name>
</gene>
<dbReference type="AlphaFoldDB" id="A0A1Z2L2U4"/>
<dbReference type="Proteomes" id="UP000195755">
    <property type="component" value="Chromosome"/>
</dbReference>